<evidence type="ECO:0000256" key="1">
    <source>
        <dbReference type="SAM" id="Phobius"/>
    </source>
</evidence>
<dbReference type="AlphaFoldDB" id="A0AAN0RHN3"/>
<keyword evidence="1" id="KW-0472">Membrane</keyword>
<name>A0AAN0RHN3_9RHOB</name>
<feature type="transmembrane region" description="Helical" evidence="1">
    <location>
        <begin position="20"/>
        <end position="41"/>
    </location>
</feature>
<organism evidence="2 3">
    <name type="scientific">Planktomarina temperata RCA23</name>
    <dbReference type="NCBI Taxonomy" id="666509"/>
    <lineage>
        <taxon>Bacteria</taxon>
        <taxon>Pseudomonadati</taxon>
        <taxon>Pseudomonadota</taxon>
        <taxon>Alphaproteobacteria</taxon>
        <taxon>Rhodobacterales</taxon>
        <taxon>Paracoccaceae</taxon>
        <taxon>Planktomarina</taxon>
    </lineage>
</organism>
<dbReference type="KEGG" id="ptp:RCA23_c07230"/>
<dbReference type="EMBL" id="CP003984">
    <property type="protein sequence ID" value="AII86281.1"/>
    <property type="molecule type" value="Genomic_DNA"/>
</dbReference>
<protein>
    <submittedName>
        <fullName evidence="2">Uncharacterized protein</fullName>
    </submittedName>
</protein>
<keyword evidence="1" id="KW-1133">Transmembrane helix</keyword>
<feature type="transmembrane region" description="Helical" evidence="1">
    <location>
        <begin position="84"/>
        <end position="101"/>
    </location>
</feature>
<accession>A0AAN0RHN3</accession>
<keyword evidence="1" id="KW-0812">Transmembrane</keyword>
<evidence type="ECO:0000313" key="2">
    <source>
        <dbReference type="EMBL" id="AII86281.1"/>
    </source>
</evidence>
<dbReference type="Proteomes" id="UP000028680">
    <property type="component" value="Chromosome"/>
</dbReference>
<proteinExistence type="predicted"/>
<feature type="transmembrane region" description="Helical" evidence="1">
    <location>
        <begin position="121"/>
        <end position="144"/>
    </location>
</feature>
<feature type="transmembrane region" description="Helical" evidence="1">
    <location>
        <begin position="53"/>
        <end position="77"/>
    </location>
</feature>
<sequence>MTVKRGGPVFKSLQLSKAFWIAISIAYSYCLFVLYVFLISPGDVFNLEIATQYYFAIKLTTVRLVFIVFALIAYPVILSRFLKYAKYVTVALTAWAFIMYIEDYFILYSMIEYPEGSSIDVVHLLRPIFIISLIWMCFELIFIAQPRE</sequence>
<gene>
    <name evidence="2" type="ORF">RCA23_c07230</name>
</gene>
<evidence type="ECO:0000313" key="3">
    <source>
        <dbReference type="Proteomes" id="UP000028680"/>
    </source>
</evidence>
<reference evidence="2 3" key="1">
    <citation type="journal article" date="2014" name="ISME J.">
        <title>Adaptation of an abundant Roseobacter RCA organism to pelagic systems revealed by genomic and transcriptomic analyses.</title>
        <authorList>
            <person name="Voget S."/>
            <person name="Wemheuer B."/>
            <person name="Brinkhoff T."/>
            <person name="Vollmers J."/>
            <person name="Dietrich S."/>
            <person name="Giebel H.A."/>
            <person name="Beardsley C."/>
            <person name="Sardemann C."/>
            <person name="Bakenhus I."/>
            <person name="Billerbeck S."/>
            <person name="Daniel R."/>
            <person name="Simon M."/>
        </authorList>
    </citation>
    <scope>NUCLEOTIDE SEQUENCE [LARGE SCALE GENOMIC DNA]</scope>
    <source>
        <strain evidence="2 3">RCA23</strain>
    </source>
</reference>
<keyword evidence="3" id="KW-1185">Reference proteome</keyword>